<organism evidence="2 3">
    <name type="scientific">Pleurodeles waltl</name>
    <name type="common">Iberian ribbed newt</name>
    <dbReference type="NCBI Taxonomy" id="8319"/>
    <lineage>
        <taxon>Eukaryota</taxon>
        <taxon>Metazoa</taxon>
        <taxon>Chordata</taxon>
        <taxon>Craniata</taxon>
        <taxon>Vertebrata</taxon>
        <taxon>Euteleostomi</taxon>
        <taxon>Amphibia</taxon>
        <taxon>Batrachia</taxon>
        <taxon>Caudata</taxon>
        <taxon>Salamandroidea</taxon>
        <taxon>Salamandridae</taxon>
        <taxon>Pleurodelinae</taxon>
        <taxon>Pleurodeles</taxon>
    </lineage>
</organism>
<evidence type="ECO:0000313" key="2">
    <source>
        <dbReference type="EMBL" id="KAJ1186518.1"/>
    </source>
</evidence>
<feature type="region of interest" description="Disordered" evidence="1">
    <location>
        <begin position="1"/>
        <end position="22"/>
    </location>
</feature>
<dbReference type="AlphaFoldDB" id="A0AAV7UFT2"/>
<sequence>METRTRTQLGAERSGDSKRKSARLLGTRMAARPDCDPATDEEGAVARDRRKPDFLFGTAAQLRRTPAR</sequence>
<comment type="caution">
    <text evidence="2">The sequence shown here is derived from an EMBL/GenBank/DDBJ whole genome shotgun (WGS) entry which is preliminary data.</text>
</comment>
<name>A0AAV7UFT2_PLEWA</name>
<evidence type="ECO:0000256" key="1">
    <source>
        <dbReference type="SAM" id="MobiDB-lite"/>
    </source>
</evidence>
<accession>A0AAV7UFT2</accession>
<protein>
    <submittedName>
        <fullName evidence="2">Uncharacterized protein</fullName>
    </submittedName>
</protein>
<dbReference type="EMBL" id="JANPWB010000005">
    <property type="protein sequence ID" value="KAJ1186518.1"/>
    <property type="molecule type" value="Genomic_DNA"/>
</dbReference>
<evidence type="ECO:0000313" key="3">
    <source>
        <dbReference type="Proteomes" id="UP001066276"/>
    </source>
</evidence>
<keyword evidence="3" id="KW-1185">Reference proteome</keyword>
<gene>
    <name evidence="2" type="ORF">NDU88_003299</name>
</gene>
<proteinExistence type="predicted"/>
<dbReference type="Proteomes" id="UP001066276">
    <property type="component" value="Chromosome 3_1"/>
</dbReference>
<reference evidence="2" key="1">
    <citation type="journal article" date="2022" name="bioRxiv">
        <title>Sequencing and chromosome-scale assembly of the giantPleurodeles waltlgenome.</title>
        <authorList>
            <person name="Brown T."/>
            <person name="Elewa A."/>
            <person name="Iarovenko S."/>
            <person name="Subramanian E."/>
            <person name="Araus A.J."/>
            <person name="Petzold A."/>
            <person name="Susuki M."/>
            <person name="Suzuki K.-i.T."/>
            <person name="Hayashi T."/>
            <person name="Toyoda A."/>
            <person name="Oliveira C."/>
            <person name="Osipova E."/>
            <person name="Leigh N.D."/>
            <person name="Simon A."/>
            <person name="Yun M.H."/>
        </authorList>
    </citation>
    <scope>NUCLEOTIDE SEQUENCE</scope>
    <source>
        <strain evidence="2">20211129_DDA</strain>
        <tissue evidence="2">Liver</tissue>
    </source>
</reference>